<proteinExistence type="predicted"/>
<reference evidence="2 3" key="1">
    <citation type="journal article" date="2019" name="Commun. Biol.">
        <title>The bagworm genome reveals a unique fibroin gene that provides high tensile strength.</title>
        <authorList>
            <person name="Kono N."/>
            <person name="Nakamura H."/>
            <person name="Ohtoshi R."/>
            <person name="Tomita M."/>
            <person name="Numata K."/>
            <person name="Arakawa K."/>
        </authorList>
    </citation>
    <scope>NUCLEOTIDE SEQUENCE [LARGE SCALE GENOMIC DNA]</scope>
</reference>
<organism evidence="2 3">
    <name type="scientific">Eumeta variegata</name>
    <name type="common">Bagworm moth</name>
    <name type="synonym">Eumeta japonica</name>
    <dbReference type="NCBI Taxonomy" id="151549"/>
    <lineage>
        <taxon>Eukaryota</taxon>
        <taxon>Metazoa</taxon>
        <taxon>Ecdysozoa</taxon>
        <taxon>Arthropoda</taxon>
        <taxon>Hexapoda</taxon>
        <taxon>Insecta</taxon>
        <taxon>Pterygota</taxon>
        <taxon>Neoptera</taxon>
        <taxon>Endopterygota</taxon>
        <taxon>Lepidoptera</taxon>
        <taxon>Glossata</taxon>
        <taxon>Ditrysia</taxon>
        <taxon>Tineoidea</taxon>
        <taxon>Psychidae</taxon>
        <taxon>Oiketicinae</taxon>
        <taxon>Eumeta</taxon>
    </lineage>
</organism>
<feature type="region of interest" description="Disordered" evidence="1">
    <location>
        <begin position="514"/>
        <end position="542"/>
    </location>
</feature>
<feature type="compositionally biased region" description="Polar residues" evidence="1">
    <location>
        <begin position="973"/>
        <end position="983"/>
    </location>
</feature>
<comment type="caution">
    <text evidence="2">The sequence shown here is derived from an EMBL/GenBank/DDBJ whole genome shotgun (WGS) entry which is preliminary data.</text>
</comment>
<feature type="region of interest" description="Disordered" evidence="1">
    <location>
        <begin position="559"/>
        <end position="587"/>
    </location>
</feature>
<dbReference type="AlphaFoldDB" id="A0A4C1VJ44"/>
<feature type="compositionally biased region" description="Basic and acidic residues" evidence="1">
    <location>
        <begin position="950"/>
        <end position="963"/>
    </location>
</feature>
<feature type="region of interest" description="Disordered" evidence="1">
    <location>
        <begin position="1"/>
        <end position="36"/>
    </location>
</feature>
<feature type="compositionally biased region" description="Polar residues" evidence="1">
    <location>
        <begin position="888"/>
        <end position="897"/>
    </location>
</feature>
<feature type="compositionally biased region" description="Low complexity" evidence="1">
    <location>
        <begin position="1023"/>
        <end position="1034"/>
    </location>
</feature>
<protein>
    <submittedName>
        <fullName evidence="2">Uncharacterized protein</fullName>
    </submittedName>
</protein>
<evidence type="ECO:0000256" key="1">
    <source>
        <dbReference type="SAM" id="MobiDB-lite"/>
    </source>
</evidence>
<evidence type="ECO:0000313" key="3">
    <source>
        <dbReference type="Proteomes" id="UP000299102"/>
    </source>
</evidence>
<feature type="compositionally biased region" description="Basic and acidic residues" evidence="1">
    <location>
        <begin position="753"/>
        <end position="775"/>
    </location>
</feature>
<feature type="compositionally biased region" description="Basic and acidic residues" evidence="1">
    <location>
        <begin position="7"/>
        <end position="36"/>
    </location>
</feature>
<name>A0A4C1VJ44_EUMVA</name>
<feature type="compositionally biased region" description="Basic and acidic residues" evidence="1">
    <location>
        <begin position="809"/>
        <end position="837"/>
    </location>
</feature>
<feature type="region of interest" description="Disordered" evidence="1">
    <location>
        <begin position="753"/>
        <end position="1128"/>
    </location>
</feature>
<dbReference type="EMBL" id="BGZK01000340">
    <property type="protein sequence ID" value="GBP37934.1"/>
    <property type="molecule type" value="Genomic_DNA"/>
</dbReference>
<feature type="compositionally biased region" description="Polar residues" evidence="1">
    <location>
        <begin position="529"/>
        <end position="542"/>
    </location>
</feature>
<gene>
    <name evidence="2" type="ORF">EVAR_21470_1</name>
</gene>
<feature type="compositionally biased region" description="Basic and acidic residues" evidence="1">
    <location>
        <begin position="785"/>
        <end position="794"/>
    </location>
</feature>
<evidence type="ECO:0000313" key="2">
    <source>
        <dbReference type="EMBL" id="GBP37934.1"/>
    </source>
</evidence>
<feature type="compositionally biased region" description="Low complexity" evidence="1">
    <location>
        <begin position="1113"/>
        <end position="1122"/>
    </location>
</feature>
<sequence>MKITGIENHDNSDKLKTDGQEIFDDKPETKDALSDNEGDVHKQLSFHQRGADVLQDTIDNELVQDFPLHGKPNVTSNSITERENEKIIDDNIETRIEKDNITSGIDAQNNTAKKSENDNELNNKSNWKRKRFKKIKILKITSSSDDDIVVINNDIQDKLSLNNNKVTEEIIDRKEKRDEIENIKISVVETKEFNEHDNITNTSNVIDKEANKEILESDSEVFSNTEPTQVKIQNTDTIDNSNEPKKPLLRCVDIKKLLKPESDVSNTVETVISTGKNEKKSQSKMDETTKQFINSHIIHKKVTTTITSVGEQKPPLIKKIVNRDESKGNYHKVMKEKIITFKPKKCCVNIVRLPKITEEFLRSHKLRKIIQKGSTVLELNFTKSDCEIKKNVNKEEEVEIDPQINNTDTIVADKMHNPKRKKESNKMSIDVTKVKNALLDSDSDRIESAISSSDKEKIIEPTENLDNSLLPNSVTEMNMIEKSKSNTQAHNENTLKNTGNLLCERHLEVPEQISKENVGEEPPAEAMEQNDNSAGVKNLNETNDNAKIGDVIDVALSKKIFRENTPPKKKRRRERSGSTPQSKRKRIMESMKAKRMLLTYSSSSDTDDEQLRNALKDIKKHLMKGINSDEESKKESSQDISICLKKQDLSSNNSPNDVAIEKNGFNKEEIDKTNCRNININNKEAKSPLNNNSDILEKKDEKRDIEKLDLCNIMSHEENVKKTGEENENVCEEFLERSLKNILDTGLNTKVIKNNEDHGVPTSDKHNYNSDEEHSINLPKKSNKARKELLKSSSDDSSGNDVISRKHKHSEESSSAKEKTSSDEGTMTDKKKKDTCQERLNSPSSENSDDSINKRNSMKKDWKKSDILNKRKDGSKESSENERKDMSSKASSISQIDGNMDESGSDSCKMGRSKMKASGSNGQSSDSREALDKDIDGLTNLKSLNKSRQHRESKTHSNTDGEKTKKKHKMNSEVPTINTQQLLEQESDSSAESSGSENVDSEEVSEIPNINGGSIIDNLAKGDLLQDSDTSSSETSDKQDEKTGDVKDEQDSDAESDENNVKSRRRKAHAISSDSEGGSRKKAEPRISDFEDSEAESSEPVKNTKRKKKASDSDASVGASSSDGGGLV</sequence>
<dbReference type="OrthoDB" id="9900844at2759"/>
<feature type="region of interest" description="Disordered" evidence="1">
    <location>
        <begin position="101"/>
        <end position="122"/>
    </location>
</feature>
<feature type="compositionally biased region" description="Basic and acidic residues" evidence="1">
    <location>
        <begin position="1077"/>
        <end position="1089"/>
    </location>
</feature>
<feature type="compositionally biased region" description="Low complexity" evidence="1">
    <location>
        <begin position="988"/>
        <end position="997"/>
    </location>
</feature>
<keyword evidence="3" id="KW-1185">Reference proteome</keyword>
<feature type="compositionally biased region" description="Basic and acidic residues" evidence="1">
    <location>
        <begin position="926"/>
        <end position="936"/>
    </location>
</feature>
<accession>A0A4C1VJ44</accession>
<feature type="compositionally biased region" description="Polar residues" evidence="1">
    <location>
        <begin position="101"/>
        <end position="112"/>
    </location>
</feature>
<feature type="compositionally biased region" description="Basic and acidic residues" evidence="1">
    <location>
        <begin position="1035"/>
        <end position="1049"/>
    </location>
</feature>
<feature type="compositionally biased region" description="Basic and acidic residues" evidence="1">
    <location>
        <begin position="858"/>
        <end position="887"/>
    </location>
</feature>
<dbReference type="Proteomes" id="UP000299102">
    <property type="component" value="Unassembled WGS sequence"/>
</dbReference>